<organism evidence="13">
    <name type="scientific">Triticum aestivum</name>
    <name type="common">Wheat</name>
    <dbReference type="NCBI Taxonomy" id="4565"/>
    <lineage>
        <taxon>Eukaryota</taxon>
        <taxon>Viridiplantae</taxon>
        <taxon>Streptophyta</taxon>
        <taxon>Embryophyta</taxon>
        <taxon>Tracheophyta</taxon>
        <taxon>Spermatophyta</taxon>
        <taxon>Magnoliopsida</taxon>
        <taxon>Liliopsida</taxon>
        <taxon>Poales</taxon>
        <taxon>Poaceae</taxon>
        <taxon>BOP clade</taxon>
        <taxon>Pooideae</taxon>
        <taxon>Triticodae</taxon>
        <taxon>Triticeae</taxon>
        <taxon>Triticinae</taxon>
        <taxon>Triticum</taxon>
    </lineage>
</organism>
<dbReference type="Gene3D" id="1.10.510.10">
    <property type="entry name" value="Transferase(Phosphotransferase) domain 1"/>
    <property type="match status" value="1"/>
</dbReference>
<evidence type="ECO:0000256" key="3">
    <source>
        <dbReference type="ARBA" id="ARBA00022692"/>
    </source>
</evidence>
<keyword evidence="9" id="KW-0472">Membrane</keyword>
<dbReference type="SUPFAM" id="SSF52047">
    <property type="entry name" value="RNI-like"/>
    <property type="match status" value="1"/>
</dbReference>
<dbReference type="SUPFAM" id="SSF56112">
    <property type="entry name" value="Protein kinase-like (PK-like)"/>
    <property type="match status" value="1"/>
</dbReference>
<evidence type="ECO:0000313" key="13">
    <source>
        <dbReference type="EnsemblPlants" id="TraesCS1B02G003200.1"/>
    </source>
</evidence>
<keyword evidence="3" id="KW-0812">Transmembrane</keyword>
<reference evidence="13" key="2">
    <citation type="submission" date="2018-10" db="UniProtKB">
        <authorList>
            <consortium name="EnsemblPlants"/>
        </authorList>
    </citation>
    <scope>IDENTIFICATION</scope>
</reference>
<feature type="domain" description="Protein kinase" evidence="12">
    <location>
        <begin position="38"/>
        <end position="314"/>
    </location>
</feature>
<dbReference type="Gene3D" id="3.30.200.20">
    <property type="entry name" value="Phosphorylase Kinase, domain 1"/>
    <property type="match status" value="1"/>
</dbReference>
<keyword evidence="8" id="KW-1133">Transmembrane helix</keyword>
<evidence type="ECO:0000313" key="14">
    <source>
        <dbReference type="Proteomes" id="UP000019116"/>
    </source>
</evidence>
<evidence type="ECO:0000256" key="1">
    <source>
        <dbReference type="ARBA" id="ARBA00004162"/>
    </source>
</evidence>
<evidence type="ECO:0000256" key="8">
    <source>
        <dbReference type="ARBA" id="ARBA00022989"/>
    </source>
</evidence>
<dbReference type="Proteomes" id="UP000019116">
    <property type="component" value="Chromosome 1B"/>
</dbReference>
<sequence length="859" mass="98521">MECRSIITPRDLESMLCDETAEPKPLPLSLLKEITNDFSPEQKIGSGGFAVVYKGILENSSVAVKRMLNTYEYEKEYVREVECLMMVKHKNVVRFLGYCADTQGSMLKYEGKLVLADVRQRLLCFEFVPKGSLRKYITGTSCGLHWTDRYQIIIGISQGLHYLHQNNIVHSDLKPENILLDDNLVPKITDFGLSRCFRPMQSQTFTVNIRGTPGYFAPECWNGEITHRLDIYCLGIIITEVLTGQRLSLNDNADKVVESWSAILEKPQQDVQLEQVRVCAEIAMKCMEINPARRPDTQHIISALDGRETINGYIENSMITSQQFNPEVLNDTMGALWLRYQQLNPDLQRSFKYCSIFPKRSKLRRDVLVRLWVAQGFIKTSCATEDMEDIAESYFQELVSCSFLQQGGEWHDTWFTIPDLLHDLLDKISGTDCFRIENARSQRGEGWKGDVPQDVCHLLVERYDGELITKKILGLENLHTLIIYVVERDTSVEAKVMESICKRLRKLRVLAVAFSREHLPILRPKKFLVPESIRQLKDLCYLAFRTFECTVILPSTLTNKLHQMQLLDFGNHSNGQIWEFTLDNLMNLRYIICENLDCPNIGRLISLQALPSSRFTVRNEHGYEIKQLKDLNKLRGSLTIYGLENVKSKEEAVVANIGAKDRLKELKLEWGDDGTRCSSEVEAEVLEGLRPPVGLEELIISGYKSSRNPDWMVGKQNGGPENLQKLVLFGWSQPGSCPELEAFVQLRVLWLGHCRWDTLPASIEHLTSLKELEIEGCLNIRSLPTLPRSLEKFSVAYCSGEFTKSCQTVRHPNWQKIKHIPDQRFEDPASSEENSSEIVPQKKRRKKRRLARNHKSVNQ</sequence>
<keyword evidence="2" id="KW-0808">Transferase</keyword>
<evidence type="ECO:0000256" key="4">
    <source>
        <dbReference type="ARBA" id="ARBA00022741"/>
    </source>
</evidence>
<evidence type="ECO:0000256" key="6">
    <source>
        <dbReference type="ARBA" id="ARBA00022821"/>
    </source>
</evidence>
<proteinExistence type="predicted"/>
<evidence type="ECO:0000256" key="5">
    <source>
        <dbReference type="ARBA" id="ARBA00022777"/>
    </source>
</evidence>
<dbReference type="GO" id="GO:0004672">
    <property type="term" value="F:protein kinase activity"/>
    <property type="evidence" value="ECO:0007669"/>
    <property type="project" value="InterPro"/>
</dbReference>
<dbReference type="GO" id="GO:0005524">
    <property type="term" value="F:ATP binding"/>
    <property type="evidence" value="ECO:0007669"/>
    <property type="project" value="UniProtKB-UniRule"/>
</dbReference>
<dbReference type="PROSITE" id="PS00108">
    <property type="entry name" value="PROTEIN_KINASE_ST"/>
    <property type="match status" value="1"/>
</dbReference>
<dbReference type="Gramene" id="TraesCAD_scaffold_012278_01G000500.1">
    <property type="protein sequence ID" value="TraesCAD_scaffold_012278_01G000500.1"/>
    <property type="gene ID" value="TraesCAD_scaffold_012278_01G000500"/>
</dbReference>
<feature type="binding site" evidence="10">
    <location>
        <position position="65"/>
    </location>
    <ligand>
        <name>ATP</name>
        <dbReference type="ChEBI" id="CHEBI:30616"/>
    </ligand>
</feature>
<feature type="compositionally biased region" description="Basic residues" evidence="11">
    <location>
        <begin position="841"/>
        <end position="859"/>
    </location>
</feature>
<dbReference type="InterPro" id="IPR000719">
    <property type="entry name" value="Prot_kinase_dom"/>
</dbReference>
<dbReference type="Gene3D" id="3.80.10.10">
    <property type="entry name" value="Ribonuclease Inhibitor"/>
    <property type="match status" value="1"/>
</dbReference>
<dbReference type="FunFam" id="1.10.510.10:FF:000870">
    <property type="entry name" value="OSJNBa0016N04.16-like protein"/>
    <property type="match status" value="1"/>
</dbReference>
<evidence type="ECO:0000256" key="9">
    <source>
        <dbReference type="ARBA" id="ARBA00023136"/>
    </source>
</evidence>
<dbReference type="Pfam" id="PF00069">
    <property type="entry name" value="Pkinase"/>
    <property type="match status" value="1"/>
</dbReference>
<dbReference type="PROSITE" id="PS00107">
    <property type="entry name" value="PROTEIN_KINASE_ATP"/>
    <property type="match status" value="1"/>
</dbReference>
<dbReference type="Gramene" id="TraesCS1B03G0006500.1">
    <property type="protein sequence ID" value="TraesCS1B03G0006500.1.CDS"/>
    <property type="gene ID" value="TraesCS1B03G0006500"/>
</dbReference>
<feature type="region of interest" description="Disordered" evidence="11">
    <location>
        <begin position="821"/>
        <end position="859"/>
    </location>
</feature>
<dbReference type="InterPro" id="IPR058922">
    <property type="entry name" value="WHD_DRP"/>
</dbReference>
<gene>
    <name evidence="13" type="primary">LOC123102494</name>
</gene>
<dbReference type="Gramene" id="TraesCS1B02G003200.1">
    <property type="protein sequence ID" value="TraesCS1B02G003200.1"/>
    <property type="gene ID" value="TraesCS1B02G003200"/>
</dbReference>
<keyword evidence="6" id="KW-0611">Plant defense</keyword>
<dbReference type="EnsemblPlants" id="TraesCS1B02G003200.1">
    <property type="protein sequence ID" value="TraesCS1B02G003200.1"/>
    <property type="gene ID" value="TraesCS1B02G003200"/>
</dbReference>
<dbReference type="OrthoDB" id="615095at2759"/>
<dbReference type="InterPro" id="IPR017441">
    <property type="entry name" value="Protein_kinase_ATP_BS"/>
</dbReference>
<dbReference type="Pfam" id="PF25019">
    <property type="entry name" value="LRR_R13L1-DRL21"/>
    <property type="match status" value="1"/>
</dbReference>
<dbReference type="PANTHER" id="PTHR45707">
    <property type="entry name" value="C2 CALCIUM/LIPID-BINDING PLANT PHOSPHORIBOSYLTRANSFERASE FAMILY PROTEIN"/>
    <property type="match status" value="1"/>
</dbReference>
<evidence type="ECO:0000259" key="12">
    <source>
        <dbReference type="PROSITE" id="PS50011"/>
    </source>
</evidence>
<evidence type="ECO:0000256" key="11">
    <source>
        <dbReference type="SAM" id="MobiDB-lite"/>
    </source>
</evidence>
<reference evidence="13" key="1">
    <citation type="submission" date="2018-08" db="EMBL/GenBank/DDBJ databases">
        <authorList>
            <person name="Rossello M."/>
        </authorList>
    </citation>
    <scope>NUCLEOTIDE SEQUENCE [LARGE SCALE GENOMIC DNA]</scope>
    <source>
        <strain evidence="13">cv. Chinese Spring</strain>
    </source>
</reference>
<dbReference type="InterPro" id="IPR008271">
    <property type="entry name" value="Ser/Thr_kinase_AS"/>
</dbReference>
<evidence type="ECO:0000256" key="10">
    <source>
        <dbReference type="PROSITE-ProRule" id="PRU10141"/>
    </source>
</evidence>
<protein>
    <recommendedName>
        <fullName evidence="12">Protein kinase domain-containing protein</fullName>
    </recommendedName>
</protein>
<evidence type="ECO:0000256" key="2">
    <source>
        <dbReference type="ARBA" id="ARBA00022679"/>
    </source>
</evidence>
<dbReference type="GO" id="GO:0006952">
    <property type="term" value="P:defense response"/>
    <property type="evidence" value="ECO:0007669"/>
    <property type="project" value="UniProtKB-KW"/>
</dbReference>
<comment type="subcellular location">
    <subcellularLocation>
        <location evidence="1">Cell membrane</location>
        <topology evidence="1">Single-pass membrane protein</topology>
    </subcellularLocation>
</comment>
<dbReference type="PANTHER" id="PTHR45707:SF77">
    <property type="entry name" value="PROTEIN KINASE DOMAIN-CONTAINING PROTEIN"/>
    <property type="match status" value="1"/>
</dbReference>
<dbReference type="SMR" id="A0A3B5YR02"/>
<evidence type="ECO:0000256" key="7">
    <source>
        <dbReference type="ARBA" id="ARBA00022840"/>
    </source>
</evidence>
<dbReference type="InterPro" id="IPR036388">
    <property type="entry name" value="WH-like_DNA-bd_sf"/>
</dbReference>
<dbReference type="InterPro" id="IPR011009">
    <property type="entry name" value="Kinase-like_dom_sf"/>
</dbReference>
<dbReference type="InterPro" id="IPR032675">
    <property type="entry name" value="LRR_dom_sf"/>
</dbReference>
<name>A0A3B5YR02_WHEAT</name>
<accession>A0A3B5YR02</accession>
<dbReference type="Gene3D" id="1.10.10.10">
    <property type="entry name" value="Winged helix-like DNA-binding domain superfamily/Winged helix DNA-binding domain"/>
    <property type="match status" value="1"/>
</dbReference>
<dbReference type="AlphaFoldDB" id="A0A3B5YR02"/>
<keyword evidence="5" id="KW-0418">Kinase</keyword>
<dbReference type="GO" id="GO:0005886">
    <property type="term" value="C:plasma membrane"/>
    <property type="evidence" value="ECO:0007669"/>
    <property type="project" value="UniProtKB-SubCell"/>
</dbReference>
<dbReference type="Pfam" id="PF23559">
    <property type="entry name" value="WHD_DRP"/>
    <property type="match status" value="1"/>
</dbReference>
<dbReference type="SMART" id="SM00220">
    <property type="entry name" value="S_TKc"/>
    <property type="match status" value="1"/>
</dbReference>
<dbReference type="PROSITE" id="PS50011">
    <property type="entry name" value="PROTEIN_KINASE_DOM"/>
    <property type="match status" value="1"/>
</dbReference>
<keyword evidence="14" id="KW-1185">Reference proteome</keyword>
<keyword evidence="7 10" id="KW-0067">ATP-binding</keyword>
<dbReference type="PaxDb" id="4565-Traes_1BS_4350D3C06.3"/>
<dbReference type="InterPro" id="IPR056789">
    <property type="entry name" value="LRR_R13L1-DRL21"/>
</dbReference>
<keyword evidence="4 10" id="KW-0547">Nucleotide-binding</keyword>
<dbReference type="STRING" id="4565.A0A3B5YR02"/>